<dbReference type="GO" id="GO:0005737">
    <property type="term" value="C:cytoplasm"/>
    <property type="evidence" value="ECO:0007669"/>
    <property type="project" value="UniProtKB-SubCell"/>
</dbReference>
<proteinExistence type="inferred from homology"/>
<accession>F2NI57</accession>
<comment type="subcellular location">
    <subcellularLocation>
        <location evidence="1">Cytoplasm</location>
    </subcellularLocation>
</comment>
<dbReference type="PANTHER" id="PTHR42873:SF1">
    <property type="entry name" value="S-ADENOSYLMETHIONINE-DEPENDENT METHYLTRANSFERASE DOMAIN-CONTAINING PROTEIN"/>
    <property type="match status" value="1"/>
</dbReference>
<evidence type="ECO:0000256" key="3">
    <source>
        <dbReference type="ARBA" id="ARBA00022603"/>
    </source>
</evidence>
<organism evidence="9 10">
    <name type="scientific">Desulfobacca acetoxidans (strain ATCC 700848 / DSM 11109 / ASRB2)</name>
    <dbReference type="NCBI Taxonomy" id="880072"/>
    <lineage>
        <taxon>Bacteria</taxon>
        <taxon>Pseudomonadati</taxon>
        <taxon>Thermodesulfobacteriota</taxon>
        <taxon>Desulfobaccia</taxon>
        <taxon>Desulfobaccales</taxon>
        <taxon>Desulfobaccaceae</taxon>
        <taxon>Desulfobacca</taxon>
    </lineage>
</organism>
<dbReference type="InterPro" id="IPR029063">
    <property type="entry name" value="SAM-dependent_MTases_sf"/>
</dbReference>
<keyword evidence="3" id="KW-0489">Methyltransferase</keyword>
<sequence>MQKIRLTAKGRRWRRTGHPWIYRNDLLPGQTAVSGEVVAVYDAQERFLGQALYSAVSRIALRLLTVDDIPINADFWEARLHQALAYRRRVVTNSNACRLIYAEADGFPGLILDNYDGHLVFQIHHPGMARLLPQLIDLLQPLLRPQSITLRNDSEVRRLEGLPLEIEVIRGELPERLLVQEGTVQFWVDVRGGQKTGLFLDQRENRLAAAAWAQGEVLDCFSYQGGFALHVASHAQHVVAVESSALSLGLAQDNARLNRMHNVDWIQANCFDFLKKAHASSKFYDLIILDPPAFAKSRADQPAAFRGYQDLNRRALQLLKPGGIFITCSCSYNLSQETFLGLLRQAAQDARRQVQVIECRGAAKDHPTLLALPESTYLKCFVCRAL</sequence>
<dbReference type="EMBL" id="CP002629">
    <property type="protein sequence ID" value="AEB09826.1"/>
    <property type="molecule type" value="Genomic_DNA"/>
</dbReference>
<dbReference type="Proteomes" id="UP000000483">
    <property type="component" value="Chromosome"/>
</dbReference>
<dbReference type="eggNOG" id="COG1092">
    <property type="taxonomic scope" value="Bacteria"/>
</dbReference>
<dbReference type="AlphaFoldDB" id="F2NI57"/>
<dbReference type="Gene3D" id="3.30.750.80">
    <property type="entry name" value="RNA methyltransferase domain (HRMD) like"/>
    <property type="match status" value="1"/>
</dbReference>
<dbReference type="CDD" id="cd21153">
    <property type="entry name" value="PUA_RlmI"/>
    <property type="match status" value="1"/>
</dbReference>
<dbReference type="RefSeq" id="WP_013706935.1">
    <property type="nucleotide sequence ID" value="NC_015388.1"/>
</dbReference>
<gene>
    <name evidence="9" type="ordered locus">Desac_1995</name>
</gene>
<feature type="domain" description="RlmI-like PUA" evidence="8">
    <location>
        <begin position="4"/>
        <end position="65"/>
    </location>
</feature>
<reference evidence="9 10" key="1">
    <citation type="journal article" date="2011" name="Stand. Genomic Sci.">
        <title>Complete genome sequence of the acetate-degrading sulfate reducer Desulfobacca acetoxidans type strain (ASRB2).</title>
        <authorList>
            <person name="Goker M."/>
            <person name="Teshima H."/>
            <person name="Lapidus A."/>
            <person name="Nolan M."/>
            <person name="Lucas S."/>
            <person name="Hammon N."/>
            <person name="Deshpande S."/>
            <person name="Cheng J.F."/>
            <person name="Tapia R."/>
            <person name="Han C."/>
            <person name="Goodwin L."/>
            <person name="Pitluck S."/>
            <person name="Huntemann M."/>
            <person name="Liolios K."/>
            <person name="Ivanova N."/>
            <person name="Pagani I."/>
            <person name="Mavromatis K."/>
            <person name="Ovchinikova G."/>
            <person name="Pati A."/>
            <person name="Chen A."/>
            <person name="Palaniappan K."/>
            <person name="Land M."/>
            <person name="Hauser L."/>
            <person name="Brambilla E.M."/>
            <person name="Rohde M."/>
            <person name="Spring S."/>
            <person name="Detter J.C."/>
            <person name="Woyke T."/>
            <person name="Bristow J."/>
            <person name="Eisen J.A."/>
            <person name="Markowitz V."/>
            <person name="Hugenholtz P."/>
            <person name="Kyrpides N.C."/>
            <person name="Klenk H.P."/>
        </authorList>
    </citation>
    <scope>NUCLEOTIDE SEQUENCE [LARGE SCALE GENOMIC DNA]</scope>
    <source>
        <strain evidence="10">ATCC 700848 / DSM 11109 / ASRB2</strain>
    </source>
</reference>
<dbReference type="SUPFAM" id="SSF88697">
    <property type="entry name" value="PUA domain-like"/>
    <property type="match status" value="1"/>
</dbReference>
<dbReference type="CDD" id="cd11572">
    <property type="entry name" value="RlmI_M_like"/>
    <property type="match status" value="1"/>
</dbReference>
<dbReference type="Pfam" id="PF10672">
    <property type="entry name" value="Methyltrans_SAM"/>
    <property type="match status" value="1"/>
</dbReference>
<dbReference type="Pfam" id="PF17785">
    <property type="entry name" value="PUA_3"/>
    <property type="match status" value="1"/>
</dbReference>
<keyword evidence="4" id="KW-0808">Transferase</keyword>
<evidence type="ECO:0000313" key="9">
    <source>
        <dbReference type="EMBL" id="AEB09826.1"/>
    </source>
</evidence>
<dbReference type="KEGG" id="dao:Desac_1995"/>
<evidence type="ECO:0000259" key="8">
    <source>
        <dbReference type="Pfam" id="PF17785"/>
    </source>
</evidence>
<name>F2NI57_DESAR</name>
<keyword evidence="2" id="KW-0963">Cytoplasm</keyword>
<keyword evidence="10" id="KW-1185">Reference proteome</keyword>
<dbReference type="InterPro" id="IPR015947">
    <property type="entry name" value="PUA-like_sf"/>
</dbReference>
<dbReference type="InterPro" id="IPR036974">
    <property type="entry name" value="PUA_sf"/>
</dbReference>
<dbReference type="InterPro" id="IPR019614">
    <property type="entry name" value="SAM-dep_methyl-trfase"/>
</dbReference>
<reference evidence="10" key="2">
    <citation type="submission" date="2011-03" db="EMBL/GenBank/DDBJ databases">
        <title>The complete genome of Desulfobacca acetoxidans DSM 11109.</title>
        <authorList>
            <consortium name="US DOE Joint Genome Institute (JGI-PGF)"/>
            <person name="Lucas S."/>
            <person name="Copeland A."/>
            <person name="Lapidus A."/>
            <person name="Bruce D."/>
            <person name="Goodwin L."/>
            <person name="Pitluck S."/>
            <person name="Peters L."/>
            <person name="Kyrpides N."/>
            <person name="Mavromatis K."/>
            <person name="Ivanova N."/>
            <person name="Ovchinnikova G."/>
            <person name="Teshima H."/>
            <person name="Detter J.C."/>
            <person name="Han C."/>
            <person name="Land M."/>
            <person name="Hauser L."/>
            <person name="Markowitz V."/>
            <person name="Cheng J.-F."/>
            <person name="Hugenholtz P."/>
            <person name="Woyke T."/>
            <person name="Wu D."/>
            <person name="Spring S."/>
            <person name="Schueler E."/>
            <person name="Brambilla E."/>
            <person name="Klenk H.-P."/>
            <person name="Eisen J.A."/>
        </authorList>
    </citation>
    <scope>NUCLEOTIDE SEQUENCE [LARGE SCALE GENOMIC DNA]</scope>
    <source>
        <strain evidence="10">ATCC 700848 / DSM 11109 / ASRB2</strain>
    </source>
</reference>
<keyword evidence="5" id="KW-0949">S-adenosyl-L-methionine</keyword>
<dbReference type="OrthoDB" id="9805492at2"/>
<evidence type="ECO:0000256" key="4">
    <source>
        <dbReference type="ARBA" id="ARBA00022679"/>
    </source>
</evidence>
<feature type="domain" description="S-adenosylmethionine-dependent methyltransferase" evidence="7">
    <location>
        <begin position="167"/>
        <end position="337"/>
    </location>
</feature>
<dbReference type="InterPro" id="IPR041532">
    <property type="entry name" value="RlmI-like_PUA"/>
</dbReference>
<evidence type="ECO:0000256" key="1">
    <source>
        <dbReference type="ARBA" id="ARBA00004496"/>
    </source>
</evidence>
<evidence type="ECO:0000256" key="5">
    <source>
        <dbReference type="ARBA" id="ARBA00022691"/>
    </source>
</evidence>
<evidence type="ECO:0000256" key="2">
    <source>
        <dbReference type="ARBA" id="ARBA00022490"/>
    </source>
</evidence>
<evidence type="ECO:0000313" key="10">
    <source>
        <dbReference type="Proteomes" id="UP000000483"/>
    </source>
</evidence>
<dbReference type="Gene3D" id="2.30.130.10">
    <property type="entry name" value="PUA domain"/>
    <property type="match status" value="1"/>
</dbReference>
<comment type="similarity">
    <text evidence="6">Belongs to the methyltransferase superfamily. RlmI family.</text>
</comment>
<dbReference type="HOGENOM" id="CLU_014042_0_0_7"/>
<dbReference type="PANTHER" id="PTHR42873">
    <property type="entry name" value="RIBOSOMAL RNA LARGE SUBUNIT METHYLTRANSFERASE"/>
    <property type="match status" value="1"/>
</dbReference>
<dbReference type="GO" id="GO:0008168">
    <property type="term" value="F:methyltransferase activity"/>
    <property type="evidence" value="ECO:0007669"/>
    <property type="project" value="UniProtKB-KW"/>
</dbReference>
<dbReference type="GO" id="GO:0032259">
    <property type="term" value="P:methylation"/>
    <property type="evidence" value="ECO:0007669"/>
    <property type="project" value="UniProtKB-KW"/>
</dbReference>
<dbReference type="GO" id="GO:0003723">
    <property type="term" value="F:RNA binding"/>
    <property type="evidence" value="ECO:0007669"/>
    <property type="project" value="InterPro"/>
</dbReference>
<protein>
    <recommendedName>
        <fullName evidence="11">Class I SAM-dependent rRNA methyltransferase</fullName>
    </recommendedName>
</protein>
<evidence type="ECO:0000256" key="6">
    <source>
        <dbReference type="ARBA" id="ARBA00038091"/>
    </source>
</evidence>
<evidence type="ECO:0000259" key="7">
    <source>
        <dbReference type="Pfam" id="PF10672"/>
    </source>
</evidence>
<dbReference type="CDD" id="cd02440">
    <property type="entry name" value="AdoMet_MTases"/>
    <property type="match status" value="1"/>
</dbReference>
<dbReference type="Gene3D" id="3.40.50.150">
    <property type="entry name" value="Vaccinia Virus protein VP39"/>
    <property type="match status" value="1"/>
</dbReference>
<evidence type="ECO:0008006" key="11">
    <source>
        <dbReference type="Google" id="ProtNLM"/>
    </source>
</evidence>
<dbReference type="SUPFAM" id="SSF53335">
    <property type="entry name" value="S-adenosyl-L-methionine-dependent methyltransferases"/>
    <property type="match status" value="1"/>
</dbReference>